<organism evidence="3 4">
    <name type="scientific">Actinopolyspora mzabensis</name>
    <dbReference type="NCBI Taxonomy" id="995066"/>
    <lineage>
        <taxon>Bacteria</taxon>
        <taxon>Bacillati</taxon>
        <taxon>Actinomycetota</taxon>
        <taxon>Actinomycetes</taxon>
        <taxon>Actinopolysporales</taxon>
        <taxon>Actinopolysporaceae</taxon>
        <taxon>Actinopolyspora</taxon>
    </lineage>
</organism>
<dbReference type="Proteomes" id="UP000199213">
    <property type="component" value="Unassembled WGS sequence"/>
</dbReference>
<dbReference type="EMBL" id="FNFM01000012">
    <property type="protein sequence ID" value="SDK76389.1"/>
    <property type="molecule type" value="Genomic_DNA"/>
</dbReference>
<dbReference type="Gene3D" id="3.20.20.140">
    <property type="entry name" value="Metal-dependent hydrolases"/>
    <property type="match status" value="1"/>
</dbReference>
<dbReference type="GO" id="GO:0016810">
    <property type="term" value="F:hydrolase activity, acting on carbon-nitrogen (but not peptide) bonds"/>
    <property type="evidence" value="ECO:0007669"/>
    <property type="project" value="InterPro"/>
</dbReference>
<keyword evidence="4" id="KW-1185">Reference proteome</keyword>
<evidence type="ECO:0000313" key="4">
    <source>
        <dbReference type="Proteomes" id="UP000199213"/>
    </source>
</evidence>
<protein>
    <submittedName>
        <fullName evidence="3">Imidazolonepropionase</fullName>
    </submittedName>
</protein>
<name>A0A1G9EJW9_ACTMZ</name>
<dbReference type="Gene3D" id="2.30.40.10">
    <property type="entry name" value="Urease, subunit C, domain 1"/>
    <property type="match status" value="1"/>
</dbReference>
<dbReference type="PANTHER" id="PTHR43135">
    <property type="entry name" value="ALPHA-D-RIBOSE 1-METHYLPHOSPHONATE 5-TRIPHOSPHATE DIPHOSPHATASE"/>
    <property type="match status" value="1"/>
</dbReference>
<dbReference type="InterPro" id="IPR051781">
    <property type="entry name" value="Metallo-dep_Hydrolase"/>
</dbReference>
<dbReference type="InterPro" id="IPR032466">
    <property type="entry name" value="Metal_Hydrolase"/>
</dbReference>
<dbReference type="SUPFAM" id="SSF51556">
    <property type="entry name" value="Metallo-dependent hydrolases"/>
    <property type="match status" value="1"/>
</dbReference>
<gene>
    <name evidence="3" type="ORF">SAMN04487820_11296</name>
</gene>
<feature type="region of interest" description="Disordered" evidence="1">
    <location>
        <begin position="152"/>
        <end position="174"/>
    </location>
</feature>
<accession>A0A1G9EJW9</accession>
<evidence type="ECO:0000313" key="3">
    <source>
        <dbReference type="EMBL" id="SDK76389.1"/>
    </source>
</evidence>
<evidence type="ECO:0000256" key="1">
    <source>
        <dbReference type="SAM" id="MobiDB-lite"/>
    </source>
</evidence>
<feature type="domain" description="Amidohydrolase-related" evidence="2">
    <location>
        <begin position="62"/>
        <end position="405"/>
    </location>
</feature>
<sequence>MTAPNGISARYEGAVLIDGTGDDPIPGSVLIVDGGGTITYAGAADAAPPQDATPVVDLSGLTLLPGFFDCHVHFGLGGDMMSSLRNMAAPPSLRSFETAHRMRETLHAGITTARDLGGIDAGYRQAQQRGLLEGPRLRVAGRMLGPTGGHSDFTLPDGSCPDPGLGSVVDTPEQARRESRTLLRDGADWLKVCATGGMSTPSDDPEDVGLDEETIRIVVGEAADRRRDGVAAHSQGTVGIHNALRAGVTSLEHGYGLDRQGSELMLRNGTVLVPTLSAALRMPERGTVPDYLWQKKHRWADRCRSNIAEAVAAGVPVVLGTDSGIGPHANNLEELRHLVDVGLSPLEAIKAGTGDSARVLGLRDQVGTLSAGMLADFVVTDVDPLRDIAELADPAAVVLVAQAGEIRKNTLGSRAASVS</sequence>
<dbReference type="InterPro" id="IPR011059">
    <property type="entry name" value="Metal-dep_hydrolase_composite"/>
</dbReference>
<evidence type="ECO:0000259" key="2">
    <source>
        <dbReference type="Pfam" id="PF01979"/>
    </source>
</evidence>
<dbReference type="PANTHER" id="PTHR43135:SF3">
    <property type="entry name" value="ALPHA-D-RIBOSE 1-METHYLPHOSPHONATE 5-TRIPHOSPHATE DIPHOSPHATASE"/>
    <property type="match status" value="1"/>
</dbReference>
<dbReference type="SUPFAM" id="SSF51338">
    <property type="entry name" value="Composite domain of metallo-dependent hydrolases"/>
    <property type="match status" value="1"/>
</dbReference>
<dbReference type="InterPro" id="IPR057744">
    <property type="entry name" value="OTAase-like"/>
</dbReference>
<dbReference type="AlphaFoldDB" id="A0A1G9EJW9"/>
<dbReference type="InterPro" id="IPR006680">
    <property type="entry name" value="Amidohydro-rel"/>
</dbReference>
<proteinExistence type="predicted"/>
<dbReference type="Pfam" id="PF01979">
    <property type="entry name" value="Amidohydro_1"/>
    <property type="match status" value="1"/>
</dbReference>
<reference evidence="4" key="1">
    <citation type="submission" date="2016-10" db="EMBL/GenBank/DDBJ databases">
        <authorList>
            <person name="Varghese N."/>
            <person name="Submissions S."/>
        </authorList>
    </citation>
    <scope>NUCLEOTIDE SEQUENCE [LARGE SCALE GENOMIC DNA]</scope>
    <source>
        <strain evidence="4">DSM 45460</strain>
    </source>
</reference>
<dbReference type="CDD" id="cd01299">
    <property type="entry name" value="Met_dep_hydrolase_A"/>
    <property type="match status" value="1"/>
</dbReference>